<dbReference type="InParanoid" id="A0A7M7HJ11"/>
<accession>A0A7M7HJ11</accession>
<dbReference type="SUPFAM" id="SSF48371">
    <property type="entry name" value="ARM repeat"/>
    <property type="match status" value="1"/>
</dbReference>
<keyword evidence="4" id="KW-1185">Reference proteome</keyword>
<dbReference type="InterPro" id="IPR016024">
    <property type="entry name" value="ARM-type_fold"/>
</dbReference>
<dbReference type="GO" id="GO:0002244">
    <property type="term" value="P:hematopoietic progenitor cell differentiation"/>
    <property type="evidence" value="ECO:0000318"/>
    <property type="project" value="GO_Central"/>
</dbReference>
<dbReference type="RefSeq" id="XP_011680716.2">
    <property type="nucleotide sequence ID" value="XM_011682414.2"/>
</dbReference>
<evidence type="ECO:0000313" key="4">
    <source>
        <dbReference type="Proteomes" id="UP000007110"/>
    </source>
</evidence>
<keyword evidence="1" id="KW-0677">Repeat</keyword>
<dbReference type="InterPro" id="IPR000225">
    <property type="entry name" value="Armadillo"/>
</dbReference>
<proteinExistence type="predicted"/>
<organism evidence="3 4">
    <name type="scientific">Strongylocentrotus purpuratus</name>
    <name type="common">Purple sea urchin</name>
    <dbReference type="NCBI Taxonomy" id="7668"/>
    <lineage>
        <taxon>Eukaryota</taxon>
        <taxon>Metazoa</taxon>
        <taxon>Echinodermata</taxon>
        <taxon>Eleutherozoa</taxon>
        <taxon>Echinozoa</taxon>
        <taxon>Echinoidea</taxon>
        <taxon>Euechinoidea</taxon>
        <taxon>Echinacea</taxon>
        <taxon>Camarodonta</taxon>
        <taxon>Echinidea</taxon>
        <taxon>Strongylocentrotidae</taxon>
        <taxon>Strongylocentrotus</taxon>
    </lineage>
</organism>
<dbReference type="PANTHER" id="PTHR22895:SF0">
    <property type="entry name" value="ARMADILLO REPEAT-CONTAINING PROTEIN 6"/>
    <property type="match status" value="1"/>
</dbReference>
<dbReference type="PANTHER" id="PTHR22895">
    <property type="entry name" value="ARMADILLO REPEAT-CONTAINING PROTEIN 6"/>
    <property type="match status" value="1"/>
</dbReference>
<dbReference type="OrthoDB" id="449062at2759"/>
<dbReference type="EnsemblMetazoa" id="XM_011682415">
    <property type="protein sequence ID" value="XP_011680717"/>
    <property type="gene ID" value="LOC582265"/>
</dbReference>
<dbReference type="CTD" id="93436"/>
<evidence type="ECO:0000313" key="3">
    <source>
        <dbReference type="EnsemblMetazoa" id="XP_011680717"/>
    </source>
</evidence>
<dbReference type="Gene3D" id="1.25.10.10">
    <property type="entry name" value="Leucine-rich Repeat Variant"/>
    <property type="match status" value="2"/>
</dbReference>
<evidence type="ECO:0000256" key="1">
    <source>
        <dbReference type="ARBA" id="ARBA00022737"/>
    </source>
</evidence>
<protein>
    <recommendedName>
        <fullName evidence="5">Armadillo repeat-containing protein 6</fullName>
    </recommendedName>
</protein>
<reference evidence="4" key="1">
    <citation type="submission" date="2015-02" db="EMBL/GenBank/DDBJ databases">
        <title>Genome sequencing for Strongylocentrotus purpuratus.</title>
        <authorList>
            <person name="Murali S."/>
            <person name="Liu Y."/>
            <person name="Vee V."/>
            <person name="English A."/>
            <person name="Wang M."/>
            <person name="Skinner E."/>
            <person name="Han Y."/>
            <person name="Muzny D.M."/>
            <person name="Worley K.C."/>
            <person name="Gibbs R.A."/>
        </authorList>
    </citation>
    <scope>NUCLEOTIDE SEQUENCE</scope>
</reference>
<evidence type="ECO:0008006" key="5">
    <source>
        <dbReference type="Google" id="ProtNLM"/>
    </source>
</evidence>
<dbReference type="RefSeq" id="XP_011680717.2">
    <property type="nucleotide sequence ID" value="XM_011682415.2"/>
</dbReference>
<name>A0A7M7HJ11_STRPU</name>
<feature type="repeat" description="ARM" evidence="2">
    <location>
        <begin position="304"/>
        <end position="348"/>
    </location>
</feature>
<dbReference type="EnsemblMetazoa" id="XM_011682416">
    <property type="protein sequence ID" value="XP_011680718"/>
    <property type="gene ID" value="LOC582265"/>
</dbReference>
<dbReference type="OMA" id="THKQPDL"/>
<dbReference type="SMART" id="SM00185">
    <property type="entry name" value="ARM"/>
    <property type="match status" value="5"/>
</dbReference>
<dbReference type="RefSeq" id="XP_011680718.2">
    <property type="nucleotide sequence ID" value="XM_011682416.2"/>
</dbReference>
<dbReference type="EnsemblMetazoa" id="XM_011682414">
    <property type="protein sequence ID" value="XP_011680716"/>
    <property type="gene ID" value="LOC582265"/>
</dbReference>
<dbReference type="KEGG" id="spu:582265"/>
<dbReference type="AlphaFoldDB" id="A0A7M7HJ11"/>
<evidence type="ECO:0000256" key="2">
    <source>
        <dbReference type="PROSITE-ProRule" id="PRU00259"/>
    </source>
</evidence>
<reference evidence="3" key="2">
    <citation type="submission" date="2021-01" db="UniProtKB">
        <authorList>
            <consortium name="EnsemblMetazoa"/>
        </authorList>
    </citation>
    <scope>IDENTIFICATION</scope>
</reference>
<dbReference type="PROSITE" id="PS50176">
    <property type="entry name" value="ARM_REPEAT"/>
    <property type="match status" value="1"/>
</dbReference>
<dbReference type="Proteomes" id="UP000007110">
    <property type="component" value="Unassembled WGS sequence"/>
</dbReference>
<sequence length="477" mass="52141">MASKRITQDTFDAVVKENMDEFEMSAEEALADSIQQFESQGINLANIIKEVHIGEESGEPAKHPVNVALDGLTEGIKNITSGAEGMEVQEAIISHLEVFKTECDKDLAHRMQAASNEAFPTLLLLAQSRLAKTDDKFQCKAFESLCSLLNGQPDLMTADGMDFLLETVKTSTSNEGDSHPLNFALTIKAIRFSCIKHETNRQAYVKRGLIKTLINILGNTKNDVKVIREVDATFRALVVDDDVRVPFGKAHDHAKLIVESGALKLLLEVMQSCMHDQAAVGDLSSTLGRLSVRNEFCQEIVNLGGLKSVLKVLGDDLASQVVVRQLLELLKAIAGNDEVKIAIVNAGGIRTILGAMSRYVRAPQVCQAGCGAVAAIVLRKPINCQAVMDAEGAKLFVQILTIHSDEAKVQTQACMAVRNLVARTREHKEPFIQLGIEGLLRDAAKHCPDESKAALRDLDLKVELRELWKGEKTPITN</sequence>
<dbReference type="GeneID" id="582265"/>
<dbReference type="InterPro" id="IPR011989">
    <property type="entry name" value="ARM-like"/>
</dbReference>